<organism evidence="2">
    <name type="scientific">marine sediment metagenome</name>
    <dbReference type="NCBI Taxonomy" id="412755"/>
    <lineage>
        <taxon>unclassified sequences</taxon>
        <taxon>metagenomes</taxon>
        <taxon>ecological metagenomes</taxon>
    </lineage>
</organism>
<feature type="transmembrane region" description="Helical" evidence="1">
    <location>
        <begin position="12"/>
        <end position="33"/>
    </location>
</feature>
<evidence type="ECO:0000313" key="2">
    <source>
        <dbReference type="EMBL" id="GAI33204.1"/>
    </source>
</evidence>
<proteinExistence type="predicted"/>
<keyword evidence="1" id="KW-1133">Transmembrane helix</keyword>
<sequence length="193" mass="20585">MAKNEEQGKTAAGLVVGGMGGGLLGATITALLMSKPAEAAPPDEKLDYLIECLTTLVPVLAQVAESNAQLIALLEQWLAAQGIPPAEGVEVTVKTAWVAKEPEEIYRFAIRTIGTFYSNKMVDWTRGKRLVIKVESSLNQAVQIQVIGNTVDDMELATDISTPLPCAANGNISVGPAWDDWHPFIGVRITTAV</sequence>
<reference evidence="2" key="1">
    <citation type="journal article" date="2014" name="Front. Microbiol.">
        <title>High frequency of phylogenetically diverse reductive dehalogenase-homologous genes in deep subseafloor sedimentary metagenomes.</title>
        <authorList>
            <person name="Kawai M."/>
            <person name="Futagami T."/>
            <person name="Toyoda A."/>
            <person name="Takaki Y."/>
            <person name="Nishi S."/>
            <person name="Hori S."/>
            <person name="Arai W."/>
            <person name="Tsubouchi T."/>
            <person name="Morono Y."/>
            <person name="Uchiyama I."/>
            <person name="Ito T."/>
            <person name="Fujiyama A."/>
            <person name="Inagaki F."/>
            <person name="Takami H."/>
        </authorList>
    </citation>
    <scope>NUCLEOTIDE SEQUENCE</scope>
    <source>
        <strain evidence="2">Expedition CK06-06</strain>
    </source>
</reference>
<comment type="caution">
    <text evidence="2">The sequence shown here is derived from an EMBL/GenBank/DDBJ whole genome shotgun (WGS) entry which is preliminary data.</text>
</comment>
<keyword evidence="1" id="KW-0812">Transmembrane</keyword>
<feature type="non-terminal residue" evidence="2">
    <location>
        <position position="193"/>
    </location>
</feature>
<dbReference type="EMBL" id="BARV01030969">
    <property type="protein sequence ID" value="GAI33204.1"/>
    <property type="molecule type" value="Genomic_DNA"/>
</dbReference>
<gene>
    <name evidence="2" type="ORF">S06H3_49080</name>
</gene>
<protein>
    <submittedName>
        <fullName evidence="2">Uncharacterized protein</fullName>
    </submittedName>
</protein>
<evidence type="ECO:0000256" key="1">
    <source>
        <dbReference type="SAM" id="Phobius"/>
    </source>
</evidence>
<name>X1PQN0_9ZZZZ</name>
<keyword evidence="1" id="KW-0472">Membrane</keyword>
<accession>X1PQN0</accession>
<dbReference type="AlphaFoldDB" id="X1PQN0"/>